<organism evidence="8 9">
    <name type="scientific">Ruegeria marisrubri</name>
    <dbReference type="NCBI Taxonomy" id="1685379"/>
    <lineage>
        <taxon>Bacteria</taxon>
        <taxon>Pseudomonadati</taxon>
        <taxon>Pseudomonadota</taxon>
        <taxon>Alphaproteobacteria</taxon>
        <taxon>Rhodobacterales</taxon>
        <taxon>Roseobacteraceae</taxon>
        <taxon>Ruegeria</taxon>
    </lineage>
</organism>
<dbReference type="PANTHER" id="PTHR12677">
    <property type="entry name" value="GOLGI APPARATUS MEMBRANE PROTEIN TVP38-RELATED"/>
    <property type="match status" value="1"/>
</dbReference>
<comment type="caution">
    <text evidence="8">The sequence shown here is derived from an EMBL/GenBank/DDBJ whole genome shotgun (WGS) entry which is preliminary data.</text>
</comment>
<feature type="transmembrane region" description="Helical" evidence="6">
    <location>
        <begin position="191"/>
        <end position="209"/>
    </location>
</feature>
<evidence type="ECO:0000313" key="8">
    <source>
        <dbReference type="EMBL" id="KUJ73618.1"/>
    </source>
</evidence>
<proteinExistence type="inferred from homology"/>
<dbReference type="GO" id="GO:0005886">
    <property type="term" value="C:plasma membrane"/>
    <property type="evidence" value="ECO:0007669"/>
    <property type="project" value="UniProtKB-SubCell"/>
</dbReference>
<dbReference type="OrthoDB" id="9812980at2"/>
<evidence type="ECO:0000256" key="2">
    <source>
        <dbReference type="ARBA" id="ARBA00022475"/>
    </source>
</evidence>
<dbReference type="Pfam" id="PF09335">
    <property type="entry name" value="VTT_dom"/>
    <property type="match status" value="1"/>
</dbReference>
<evidence type="ECO:0000256" key="4">
    <source>
        <dbReference type="ARBA" id="ARBA00022989"/>
    </source>
</evidence>
<gene>
    <name evidence="8" type="ORF">AVO45_13520</name>
</gene>
<keyword evidence="4 6" id="KW-1133">Transmembrane helix</keyword>
<dbReference type="EMBL" id="LQBQ01000037">
    <property type="protein sequence ID" value="KUJ73618.1"/>
    <property type="molecule type" value="Genomic_DNA"/>
</dbReference>
<dbReference type="InterPro" id="IPR032816">
    <property type="entry name" value="VTT_dom"/>
</dbReference>
<feature type="domain" description="VTT" evidence="7">
    <location>
        <begin position="64"/>
        <end position="181"/>
    </location>
</feature>
<keyword evidence="2 6" id="KW-1003">Cell membrane</keyword>
<name>A0A0X3TCX2_9RHOB</name>
<dbReference type="Proteomes" id="UP000053791">
    <property type="component" value="Unassembled WGS sequence"/>
</dbReference>
<evidence type="ECO:0000259" key="7">
    <source>
        <dbReference type="Pfam" id="PF09335"/>
    </source>
</evidence>
<evidence type="ECO:0000256" key="1">
    <source>
        <dbReference type="ARBA" id="ARBA00004651"/>
    </source>
</evidence>
<dbReference type="InterPro" id="IPR015414">
    <property type="entry name" value="TMEM64"/>
</dbReference>
<evidence type="ECO:0000256" key="3">
    <source>
        <dbReference type="ARBA" id="ARBA00022692"/>
    </source>
</evidence>
<feature type="transmembrane region" description="Helical" evidence="6">
    <location>
        <begin position="158"/>
        <end position="179"/>
    </location>
</feature>
<keyword evidence="9" id="KW-1185">Reference proteome</keyword>
<keyword evidence="5 6" id="KW-0472">Membrane</keyword>
<protein>
    <recommendedName>
        <fullName evidence="6">TVP38/TMEM64 family membrane protein</fullName>
    </recommendedName>
</protein>
<accession>A0A0X3TCX2</accession>
<feature type="transmembrane region" description="Helical" evidence="6">
    <location>
        <begin position="68"/>
        <end position="101"/>
    </location>
</feature>
<reference evidence="8 9" key="1">
    <citation type="submission" date="2015-12" db="EMBL/GenBank/DDBJ databases">
        <authorList>
            <person name="Shamseldin A."/>
            <person name="Moawad H."/>
            <person name="Abd El-Rahim W.M."/>
            <person name="Sadowsky M.J."/>
        </authorList>
    </citation>
    <scope>NUCLEOTIDE SEQUENCE [LARGE SCALE GENOMIC DNA]</scope>
    <source>
        <strain evidence="8 9">ZGT118</strain>
    </source>
</reference>
<keyword evidence="3 6" id="KW-0812">Transmembrane</keyword>
<feature type="transmembrane region" description="Helical" evidence="6">
    <location>
        <begin position="44"/>
        <end position="61"/>
    </location>
</feature>
<sequence length="215" mass="22968">MTSFGQRAAILALLTVLLAGAVLAYAHAGQFASPEQMAAQLRAAGIWAPVVVIGLMVLHSFVPFPAEILALCAGAVFGTLLGGALIWVGAMAGALVAFGLARWLGREAVRGWLGTAQARRLDDWTETQGAFTLLVLRLLPVVAFNLINYAAGLTRVRLWTFVWTTAIGILPITLLSTWLGAQMLRLDWPTLLAFSAGAIAALCLLHWLARTHGWV</sequence>
<dbReference type="AlphaFoldDB" id="A0A0X3TCX2"/>
<dbReference type="PANTHER" id="PTHR12677:SF59">
    <property type="entry name" value="GOLGI APPARATUS MEMBRANE PROTEIN TVP38-RELATED"/>
    <property type="match status" value="1"/>
</dbReference>
<evidence type="ECO:0000256" key="5">
    <source>
        <dbReference type="ARBA" id="ARBA00023136"/>
    </source>
</evidence>
<dbReference type="STRING" id="1685379.AVO45_13520"/>
<dbReference type="RefSeq" id="WP_068349306.1">
    <property type="nucleotide sequence ID" value="NZ_LQBQ01000037.1"/>
</dbReference>
<comment type="similarity">
    <text evidence="6">Belongs to the TVP38/TMEM64 family.</text>
</comment>
<evidence type="ECO:0000256" key="6">
    <source>
        <dbReference type="RuleBase" id="RU366058"/>
    </source>
</evidence>
<feature type="transmembrane region" description="Helical" evidence="6">
    <location>
        <begin position="130"/>
        <end position="151"/>
    </location>
</feature>
<evidence type="ECO:0000313" key="9">
    <source>
        <dbReference type="Proteomes" id="UP000053791"/>
    </source>
</evidence>
<comment type="subcellular location">
    <subcellularLocation>
        <location evidence="1 6">Cell membrane</location>
        <topology evidence="1 6">Multi-pass membrane protein</topology>
    </subcellularLocation>
</comment>